<evidence type="ECO:0000313" key="2">
    <source>
        <dbReference type="EMBL" id="KAK3391919.1"/>
    </source>
</evidence>
<feature type="compositionally biased region" description="Low complexity" evidence="1">
    <location>
        <begin position="81"/>
        <end position="94"/>
    </location>
</feature>
<sequence length="952" mass="102175">MGSVSVDSEQADDLFSNLEEEFLAAEDNERENENDNDNDNVDDDLDSLFGDAADDDLHSLFSESEDDDKPRQQEQKEQPHEQPQQEPPSQLQHHASNHTPPEPEPVELTLSQPSASGSTGTQPSHQPQDQQQQQQPLFSQDLPPLNLDDLTPDELELLGALTPPFTDGHDESVGQQEGQCMPSAPDPPASPFSLQDGHTSGGPAVSTQTPSDLPPEPALSLESLDWMNFEVDEAELEAAIAQMERPEDLLNGMVDQISDSWQGEGSQQQPQQQSISQNSFESPAQASVSSSSPPVDNSLPQARESYVDLPRGHVSQPQANDQGLLTPPASSQENTPPASLDSQYIRVSEIPGFRYSHCYTNRGATITRRVDLHPNQLPILLDYVTLDRNSRLSVLYRRLELNDWQGKELNREMKEFVLNTPFRSLVHHKTQGDVRGMKNALGGAAYYMLTTGWGEKWFGSTECFVSPGNKRQTIWPADSTIILVHFMGLLYRIVYQQQVFFRKKEKDATKNNPNALLSPAPSEASASSPAPLAELEAFSPEATTAAPVPEMVCAASDPGSGYSAVAATTISNGVSSIGSQTVLQSIENGVPAALETPSNTTTATTVEILPGNVEKSAQPTQIDLTSEPSTTESLASVPIPEPQVASIGAVEPNVANNAAPTTAPTTTEAPAETNVPTIATYTTQTFIPVPVASALTATAPPVQTTVPVTTITTTAPQTAPLGPKPTLVNASVPSTATSTTQSVASAYTPTHFTTVPNSPTNSTPPPTAASTVTQTDDKLALTPSRKRSHEEFAKGHEQEVAQQPKPISPIRAPVAAPVPTPAPALQPIPPSAPLVQIPIPVPGAAFVLDVPDDADLTYHVHMKNRSTNEDVSPPVTYVHAHAPIVRSGFYSYIMNTIGTICGRTSVSPYIHVLSAGCPRNVRSDADWDSVVMDVYNQKLAGKEGPVLVMCYV</sequence>
<feature type="compositionally biased region" description="Polar residues" evidence="1">
    <location>
        <begin position="315"/>
        <end position="342"/>
    </location>
</feature>
<feature type="compositionally biased region" description="Low complexity" evidence="1">
    <location>
        <begin position="122"/>
        <end position="149"/>
    </location>
</feature>
<evidence type="ECO:0000256" key="1">
    <source>
        <dbReference type="SAM" id="MobiDB-lite"/>
    </source>
</evidence>
<feature type="compositionally biased region" description="Low complexity" evidence="1">
    <location>
        <begin position="750"/>
        <end position="761"/>
    </location>
</feature>
<name>A0AAE0P1Y7_SORBR</name>
<proteinExistence type="predicted"/>
<feature type="region of interest" description="Disordered" evidence="1">
    <location>
        <begin position="617"/>
        <end position="637"/>
    </location>
</feature>
<feature type="compositionally biased region" description="Polar residues" evidence="1">
    <location>
        <begin position="617"/>
        <end position="634"/>
    </location>
</feature>
<dbReference type="Proteomes" id="UP001281003">
    <property type="component" value="Unassembled WGS sequence"/>
</dbReference>
<reference evidence="2" key="2">
    <citation type="submission" date="2023-07" db="EMBL/GenBank/DDBJ databases">
        <authorList>
            <consortium name="Lawrence Berkeley National Laboratory"/>
            <person name="Haridas S."/>
            <person name="Hensen N."/>
            <person name="Bonometti L."/>
            <person name="Westerberg I."/>
            <person name="Brannstrom I.O."/>
            <person name="Guillou S."/>
            <person name="Cros-Aarteil S."/>
            <person name="Calhoun S."/>
            <person name="Kuo A."/>
            <person name="Mondo S."/>
            <person name="Pangilinan J."/>
            <person name="Riley R."/>
            <person name="LaButti K."/>
            <person name="Andreopoulos B."/>
            <person name="Lipzen A."/>
            <person name="Chen C."/>
            <person name="Yanf M."/>
            <person name="Daum C."/>
            <person name="Ng V."/>
            <person name="Clum A."/>
            <person name="Steindorff A."/>
            <person name="Ohm R."/>
            <person name="Martin F."/>
            <person name="Silar P."/>
            <person name="Natvig D."/>
            <person name="Lalanne C."/>
            <person name="Gautier V."/>
            <person name="Ament-velasquez S.L."/>
            <person name="Kruys A."/>
            <person name="Hutchinson M.I."/>
            <person name="Powell A.J."/>
            <person name="Barry K."/>
            <person name="Miller A.N."/>
            <person name="Grigoriev I.V."/>
            <person name="Debuchy R."/>
            <person name="Gladieux P."/>
            <person name="Thoren M.H."/>
            <person name="Johannesson H."/>
        </authorList>
    </citation>
    <scope>NUCLEOTIDE SEQUENCE</scope>
    <source>
        <strain evidence="2">FGSC 1904</strain>
    </source>
</reference>
<comment type="caution">
    <text evidence="2">The sequence shown here is derived from an EMBL/GenBank/DDBJ whole genome shotgun (WGS) entry which is preliminary data.</text>
</comment>
<feature type="compositionally biased region" description="Acidic residues" evidence="1">
    <location>
        <begin position="18"/>
        <end position="46"/>
    </location>
</feature>
<organism evidence="2 3">
    <name type="scientific">Sordaria brevicollis</name>
    <dbReference type="NCBI Taxonomy" id="83679"/>
    <lineage>
        <taxon>Eukaryota</taxon>
        <taxon>Fungi</taxon>
        <taxon>Dikarya</taxon>
        <taxon>Ascomycota</taxon>
        <taxon>Pezizomycotina</taxon>
        <taxon>Sordariomycetes</taxon>
        <taxon>Sordariomycetidae</taxon>
        <taxon>Sordariales</taxon>
        <taxon>Sordariaceae</taxon>
        <taxon>Sordaria</taxon>
    </lineage>
</organism>
<feature type="compositionally biased region" description="Low complexity" evidence="1">
    <location>
        <begin position="515"/>
        <end position="530"/>
    </location>
</feature>
<feature type="region of interest" description="Disordered" evidence="1">
    <location>
        <begin position="1"/>
        <end position="220"/>
    </location>
</feature>
<feature type="region of interest" description="Disordered" evidence="1">
    <location>
        <begin position="312"/>
        <end position="342"/>
    </location>
</feature>
<protein>
    <submittedName>
        <fullName evidence="2">Uncharacterized protein</fullName>
    </submittedName>
</protein>
<feature type="region of interest" description="Disordered" evidence="1">
    <location>
        <begin position="511"/>
        <end position="530"/>
    </location>
</feature>
<feature type="compositionally biased region" description="Polar residues" evidence="1">
    <location>
        <begin position="109"/>
        <end position="121"/>
    </location>
</feature>
<accession>A0AAE0P1Y7</accession>
<keyword evidence="3" id="KW-1185">Reference proteome</keyword>
<evidence type="ECO:0000313" key="3">
    <source>
        <dbReference type="Proteomes" id="UP001281003"/>
    </source>
</evidence>
<feature type="region of interest" description="Disordered" evidence="1">
    <location>
        <begin position="260"/>
        <end position="300"/>
    </location>
</feature>
<feature type="compositionally biased region" description="Basic and acidic residues" evidence="1">
    <location>
        <begin position="68"/>
        <end position="80"/>
    </location>
</feature>
<feature type="region of interest" description="Disordered" evidence="1">
    <location>
        <begin position="750"/>
        <end position="804"/>
    </location>
</feature>
<dbReference type="AlphaFoldDB" id="A0AAE0P1Y7"/>
<gene>
    <name evidence="2" type="ORF">B0T20DRAFT_488991</name>
</gene>
<feature type="compositionally biased region" description="Basic and acidic residues" evidence="1">
    <location>
        <begin position="788"/>
        <end position="799"/>
    </location>
</feature>
<dbReference type="EMBL" id="JAUTDP010000012">
    <property type="protein sequence ID" value="KAK3391919.1"/>
    <property type="molecule type" value="Genomic_DNA"/>
</dbReference>
<feature type="compositionally biased region" description="Low complexity" evidence="1">
    <location>
        <begin position="260"/>
        <end position="295"/>
    </location>
</feature>
<reference evidence="2" key="1">
    <citation type="journal article" date="2023" name="Mol. Phylogenet. Evol.">
        <title>Genome-scale phylogeny and comparative genomics of the fungal order Sordariales.</title>
        <authorList>
            <person name="Hensen N."/>
            <person name="Bonometti L."/>
            <person name="Westerberg I."/>
            <person name="Brannstrom I.O."/>
            <person name="Guillou S."/>
            <person name="Cros-Aarteil S."/>
            <person name="Calhoun S."/>
            <person name="Haridas S."/>
            <person name="Kuo A."/>
            <person name="Mondo S."/>
            <person name="Pangilinan J."/>
            <person name="Riley R."/>
            <person name="LaButti K."/>
            <person name="Andreopoulos B."/>
            <person name="Lipzen A."/>
            <person name="Chen C."/>
            <person name="Yan M."/>
            <person name="Daum C."/>
            <person name="Ng V."/>
            <person name="Clum A."/>
            <person name="Steindorff A."/>
            <person name="Ohm R.A."/>
            <person name="Martin F."/>
            <person name="Silar P."/>
            <person name="Natvig D.O."/>
            <person name="Lalanne C."/>
            <person name="Gautier V."/>
            <person name="Ament-Velasquez S.L."/>
            <person name="Kruys A."/>
            <person name="Hutchinson M.I."/>
            <person name="Powell A.J."/>
            <person name="Barry K."/>
            <person name="Miller A.N."/>
            <person name="Grigoriev I.V."/>
            <person name="Debuchy R."/>
            <person name="Gladieux P."/>
            <person name="Hiltunen Thoren M."/>
            <person name="Johannesson H."/>
        </authorList>
    </citation>
    <scope>NUCLEOTIDE SEQUENCE</scope>
    <source>
        <strain evidence="2">FGSC 1904</strain>
    </source>
</reference>